<evidence type="ECO:0000313" key="3">
    <source>
        <dbReference type="Proteomes" id="UP000046122"/>
    </source>
</evidence>
<keyword evidence="1" id="KW-0472">Membrane</keyword>
<keyword evidence="1" id="KW-0812">Transmembrane</keyword>
<sequence length="119" mass="13109">MRRKRRRSIRSSALIAIVSLMDRWESTLLKQASAHGYRFLKMPRREALTPTSRKINATKSLSAMKYKPSRRIPVDFAGGSCHIFAVLIRLCLLVGVGIPPIGGVWAAGKGPLESHVGAI</sequence>
<organism evidence="2 3">
    <name type="scientific">Mesorhizobium plurifarium</name>
    <dbReference type="NCBI Taxonomy" id="69974"/>
    <lineage>
        <taxon>Bacteria</taxon>
        <taxon>Pseudomonadati</taxon>
        <taxon>Pseudomonadota</taxon>
        <taxon>Alphaproteobacteria</taxon>
        <taxon>Hyphomicrobiales</taxon>
        <taxon>Phyllobacteriaceae</taxon>
        <taxon>Mesorhizobium</taxon>
    </lineage>
</organism>
<accession>A0A090G9G8</accession>
<evidence type="ECO:0000256" key="1">
    <source>
        <dbReference type="SAM" id="Phobius"/>
    </source>
</evidence>
<dbReference type="AlphaFoldDB" id="A0A090G9G8"/>
<gene>
    <name evidence="2" type="ORF">MPL3365_20453</name>
</gene>
<protein>
    <submittedName>
        <fullName evidence="2">Uncharacterized protein</fullName>
    </submittedName>
</protein>
<evidence type="ECO:0000313" key="2">
    <source>
        <dbReference type="EMBL" id="CDX55259.1"/>
    </source>
</evidence>
<dbReference type="Proteomes" id="UP000046122">
    <property type="component" value="Unassembled WGS sequence"/>
</dbReference>
<name>A0A090G9G8_MESPL</name>
<reference evidence="2 3" key="1">
    <citation type="submission" date="2014-08" db="EMBL/GenBank/DDBJ databases">
        <authorList>
            <person name="Moulin Lionel"/>
        </authorList>
    </citation>
    <scope>NUCLEOTIDE SEQUENCE [LARGE SCALE GENOMIC DNA]</scope>
</reference>
<feature type="transmembrane region" description="Helical" evidence="1">
    <location>
        <begin position="74"/>
        <end position="98"/>
    </location>
</feature>
<proteinExistence type="predicted"/>
<dbReference type="EMBL" id="CCNE01000012">
    <property type="protein sequence ID" value="CDX55259.1"/>
    <property type="molecule type" value="Genomic_DNA"/>
</dbReference>
<keyword evidence="1" id="KW-1133">Transmembrane helix</keyword>